<keyword evidence="6" id="KW-0479">Metal-binding</keyword>
<dbReference type="InterPro" id="IPR006963">
    <property type="entry name" value="Mopterin_OxRdtase_4Fe-4S_dom"/>
</dbReference>
<evidence type="ECO:0000259" key="12">
    <source>
        <dbReference type="PROSITE" id="PS51669"/>
    </source>
</evidence>
<keyword evidence="5" id="KW-0500">Molybdenum</keyword>
<dbReference type="InterPro" id="IPR019546">
    <property type="entry name" value="TAT_signal_bac_arc"/>
</dbReference>
<dbReference type="PROSITE" id="PS51318">
    <property type="entry name" value="TAT"/>
    <property type="match status" value="1"/>
</dbReference>
<dbReference type="EMBL" id="SMAB01000029">
    <property type="protein sequence ID" value="TCS78234.1"/>
    <property type="molecule type" value="Genomic_DNA"/>
</dbReference>
<dbReference type="PROSITE" id="PS00551">
    <property type="entry name" value="MOLYBDOPTERIN_PROK_1"/>
    <property type="match status" value="1"/>
</dbReference>
<protein>
    <submittedName>
        <fullName evidence="13">Thiosulfate reductase/polysulfide reductase chain A</fullName>
    </submittedName>
</protein>
<keyword evidence="10" id="KW-0411">Iron-sulfur</keyword>
<organism evidence="13 14">
    <name type="scientific">Tepidibacillus fermentans</name>
    <dbReference type="NCBI Taxonomy" id="1281767"/>
    <lineage>
        <taxon>Bacteria</taxon>
        <taxon>Bacillati</taxon>
        <taxon>Bacillota</taxon>
        <taxon>Bacilli</taxon>
        <taxon>Bacillales</taxon>
        <taxon>Bacillaceae</taxon>
        <taxon>Tepidibacillus</taxon>
    </lineage>
</organism>
<evidence type="ECO:0000256" key="1">
    <source>
        <dbReference type="ARBA" id="ARBA00001942"/>
    </source>
</evidence>
<evidence type="ECO:0000256" key="8">
    <source>
        <dbReference type="ARBA" id="ARBA00023002"/>
    </source>
</evidence>
<dbReference type="NCBIfam" id="TIGR01409">
    <property type="entry name" value="TAT_signal_seq"/>
    <property type="match status" value="1"/>
</dbReference>
<feature type="signal peptide" evidence="11">
    <location>
        <begin position="1"/>
        <end position="16"/>
    </location>
</feature>
<evidence type="ECO:0000256" key="3">
    <source>
        <dbReference type="ARBA" id="ARBA00010312"/>
    </source>
</evidence>
<evidence type="ECO:0000313" key="14">
    <source>
        <dbReference type="Proteomes" id="UP000295788"/>
    </source>
</evidence>
<dbReference type="Pfam" id="PF04879">
    <property type="entry name" value="Molybdop_Fe4S4"/>
    <property type="match status" value="1"/>
</dbReference>
<dbReference type="GO" id="GO:0046872">
    <property type="term" value="F:metal ion binding"/>
    <property type="evidence" value="ECO:0007669"/>
    <property type="project" value="UniProtKB-KW"/>
</dbReference>
<dbReference type="InterPro" id="IPR006657">
    <property type="entry name" value="MoPterin_dinucl-bd_dom"/>
</dbReference>
<dbReference type="InterPro" id="IPR027467">
    <property type="entry name" value="MopterinOxRdtase_cofactor_BS"/>
</dbReference>
<dbReference type="GO" id="GO:0051539">
    <property type="term" value="F:4 iron, 4 sulfur cluster binding"/>
    <property type="evidence" value="ECO:0007669"/>
    <property type="project" value="UniProtKB-KW"/>
</dbReference>
<evidence type="ECO:0000256" key="11">
    <source>
        <dbReference type="SAM" id="SignalP"/>
    </source>
</evidence>
<dbReference type="Gene3D" id="3.40.228.10">
    <property type="entry name" value="Dimethylsulfoxide Reductase, domain 2"/>
    <property type="match status" value="1"/>
</dbReference>
<dbReference type="SMART" id="SM00926">
    <property type="entry name" value="Molybdop_Fe4S4"/>
    <property type="match status" value="1"/>
</dbReference>
<dbReference type="Pfam" id="PF00384">
    <property type="entry name" value="Molybdopterin"/>
    <property type="match status" value="1"/>
</dbReference>
<reference evidence="13 14" key="1">
    <citation type="submission" date="2019-03" db="EMBL/GenBank/DDBJ databases">
        <title>Genomic Encyclopedia of Type Strains, Phase IV (KMG-IV): sequencing the most valuable type-strain genomes for metagenomic binning, comparative biology and taxonomic classification.</title>
        <authorList>
            <person name="Goeker M."/>
        </authorList>
    </citation>
    <scope>NUCLEOTIDE SEQUENCE [LARGE SCALE GENOMIC DNA]</scope>
    <source>
        <strain evidence="13 14">DSM 23802</strain>
    </source>
</reference>
<name>A0A4R3K5V5_9BACI</name>
<dbReference type="Gene3D" id="2.20.25.90">
    <property type="entry name" value="ADC-like domains"/>
    <property type="match status" value="1"/>
</dbReference>
<dbReference type="InterPro" id="IPR009010">
    <property type="entry name" value="Asp_de-COase-like_dom_sf"/>
</dbReference>
<keyword evidence="8" id="KW-0560">Oxidoreductase</keyword>
<dbReference type="InterPro" id="IPR006656">
    <property type="entry name" value="Mopterin_OxRdtase"/>
</dbReference>
<dbReference type="InterPro" id="IPR050612">
    <property type="entry name" value="Prok_Mopterin_Oxidored"/>
</dbReference>
<dbReference type="RefSeq" id="WP_132770648.1">
    <property type="nucleotide sequence ID" value="NZ_SMAB01000029.1"/>
</dbReference>
<proteinExistence type="inferred from homology"/>
<evidence type="ECO:0000256" key="2">
    <source>
        <dbReference type="ARBA" id="ARBA00001966"/>
    </source>
</evidence>
<comment type="caution">
    <text evidence="13">The sequence shown here is derived from an EMBL/GenBank/DDBJ whole genome shotgun (WGS) entry which is preliminary data.</text>
</comment>
<keyword evidence="4" id="KW-0004">4Fe-4S</keyword>
<dbReference type="GO" id="GO:0043546">
    <property type="term" value="F:molybdopterin cofactor binding"/>
    <property type="evidence" value="ECO:0007669"/>
    <property type="project" value="InterPro"/>
</dbReference>
<dbReference type="PANTHER" id="PTHR43742:SF9">
    <property type="entry name" value="TETRATHIONATE REDUCTASE SUBUNIT A"/>
    <property type="match status" value="1"/>
</dbReference>
<dbReference type="Gene3D" id="3.40.50.740">
    <property type="match status" value="1"/>
</dbReference>
<keyword evidence="7 11" id="KW-0732">Signal</keyword>
<evidence type="ECO:0000256" key="6">
    <source>
        <dbReference type="ARBA" id="ARBA00022723"/>
    </source>
</evidence>
<dbReference type="GO" id="GO:0016491">
    <property type="term" value="F:oxidoreductase activity"/>
    <property type="evidence" value="ECO:0007669"/>
    <property type="project" value="UniProtKB-KW"/>
</dbReference>
<dbReference type="Gene3D" id="2.40.40.20">
    <property type="match status" value="1"/>
</dbReference>
<dbReference type="PANTHER" id="PTHR43742">
    <property type="entry name" value="TRIMETHYLAMINE-N-OXIDE REDUCTASE"/>
    <property type="match status" value="1"/>
</dbReference>
<dbReference type="Pfam" id="PF01568">
    <property type="entry name" value="Molydop_binding"/>
    <property type="match status" value="1"/>
</dbReference>
<evidence type="ECO:0000256" key="4">
    <source>
        <dbReference type="ARBA" id="ARBA00022485"/>
    </source>
</evidence>
<keyword evidence="14" id="KW-1185">Reference proteome</keyword>
<accession>A0A4R3K5V5</accession>
<comment type="cofactor">
    <cofactor evidence="1">
        <name>Mo-bis(molybdopterin guanine dinucleotide)</name>
        <dbReference type="ChEBI" id="CHEBI:60539"/>
    </cofactor>
</comment>
<comment type="similarity">
    <text evidence="3">Belongs to the prokaryotic molybdopterin-containing oxidoreductase family.</text>
</comment>
<comment type="cofactor">
    <cofactor evidence="2">
        <name>[4Fe-4S] cluster</name>
        <dbReference type="ChEBI" id="CHEBI:49883"/>
    </cofactor>
</comment>
<gene>
    <name evidence="13" type="ORF">EDD72_12911</name>
</gene>
<dbReference type="OrthoDB" id="9803192at2"/>
<evidence type="ECO:0000256" key="5">
    <source>
        <dbReference type="ARBA" id="ARBA00022505"/>
    </source>
</evidence>
<feature type="chain" id="PRO_5039100376" evidence="11">
    <location>
        <begin position="17"/>
        <end position="726"/>
    </location>
</feature>
<dbReference type="AlphaFoldDB" id="A0A4R3K5V5"/>
<keyword evidence="9" id="KW-0408">Iron</keyword>
<evidence type="ECO:0000256" key="7">
    <source>
        <dbReference type="ARBA" id="ARBA00022729"/>
    </source>
</evidence>
<evidence type="ECO:0000313" key="13">
    <source>
        <dbReference type="EMBL" id="TCS78234.1"/>
    </source>
</evidence>
<dbReference type="PROSITE" id="PS51669">
    <property type="entry name" value="4FE4S_MOW_BIS_MGD"/>
    <property type="match status" value="1"/>
</dbReference>
<evidence type="ECO:0000256" key="9">
    <source>
        <dbReference type="ARBA" id="ARBA00023004"/>
    </source>
</evidence>
<evidence type="ECO:0000256" key="10">
    <source>
        <dbReference type="ARBA" id="ARBA00023014"/>
    </source>
</evidence>
<dbReference type="Gene3D" id="3.30.2070.10">
    <property type="entry name" value="Formate dehydrogenase/DMSO reductase"/>
    <property type="match status" value="1"/>
</dbReference>
<sequence>MLTKRLSRRTFLKASAATTALLSVGTFEFKSWQKIHADEKTNLTTIPTFCNACSSKCGLLVHVKNGRVWKVSGQPDHPFGKGKVCARGHALASIPYSSDRLTQPMKKIAEGKFEPITWEQAYKEIGTKLKQIIEKNGPGSFVFINDPRPTGKFYGPRFLNAVGSSNYFGHETVCSNARDTGFNHTIGGIPGGDVANSKYIVFIGRSYGDGVRPASVQALIKAKENGAHVVIVDPRLNNTAPLADEWLPIRPGTDLALVLAMSNVLVTEELYDKEFISNYSVGFEEYKKTIMEYTPEWAEKITGISKETIIRIARDMAKVKPKAMIEQSWRGAFGSTYANSVDTGRAVALFNALLGNIQQKGGYIFGKSPKLGKLDESIHPTPPEATIPRVDAEYPLVSHHTGVAAIIPQKAKEGIVKAALIIQTNPVRNYANPKYMIEGLKSLELMVVIDIQMSETASIADYVLPEPTYLERDDVIEVTPGVKPAISIRQKVIEKVHANTVPADRIFTEIAKEMGLGDYFNFSVDQLNQAMIAPLGITLSELKKKGTIIIDDPVELGVVPKLKTASGKVEFYNESFKKAGFSPVVQWMEPLVKPDSSSFRLITGKQSYHSHTFTANIPYLIQITKDYNSERLWINRTRANQMGLKDGDLVEVVSELTKSKIRIYVTDRIHPECVFVPSGYGNFSKNLTYANGVGFSYLDHLPFHMDPIGGTPMIHECIVKIRKVGV</sequence>
<feature type="domain" description="4Fe-4S Mo/W bis-MGD-type" evidence="12">
    <location>
        <begin position="43"/>
        <end position="99"/>
    </location>
</feature>
<dbReference type="Proteomes" id="UP000295788">
    <property type="component" value="Unassembled WGS sequence"/>
</dbReference>
<dbReference type="CDD" id="cd02778">
    <property type="entry name" value="MopB_CT_Thiosulfate-R-like"/>
    <property type="match status" value="1"/>
</dbReference>
<dbReference type="InterPro" id="IPR006311">
    <property type="entry name" value="TAT_signal"/>
</dbReference>
<dbReference type="SUPFAM" id="SSF50692">
    <property type="entry name" value="ADC-like"/>
    <property type="match status" value="1"/>
</dbReference>
<dbReference type="SUPFAM" id="SSF53706">
    <property type="entry name" value="Formate dehydrogenase/DMSO reductase, domains 1-3"/>
    <property type="match status" value="1"/>
</dbReference>